<evidence type="ECO:0000313" key="2">
    <source>
        <dbReference type="EMBL" id="AKU97784.1"/>
    </source>
</evidence>
<dbReference type="EMBL" id="CP012333">
    <property type="protein sequence ID" value="AKU97784.1"/>
    <property type="molecule type" value="Genomic_DNA"/>
</dbReference>
<dbReference type="RefSeq" id="WP_146648870.1">
    <property type="nucleotide sequence ID" value="NZ_CP012333.1"/>
</dbReference>
<dbReference type="PATRIC" id="fig|1391654.3.peg.4511"/>
<dbReference type="STRING" id="1391654.AKJ09_04448"/>
<dbReference type="AlphaFoldDB" id="A0A0K1PXD1"/>
<keyword evidence="3" id="KW-1185">Reference proteome</keyword>
<dbReference type="PROSITE" id="PS51257">
    <property type="entry name" value="PROKAR_LIPOPROTEIN"/>
    <property type="match status" value="1"/>
</dbReference>
<feature type="chain" id="PRO_5005466237" evidence="1">
    <location>
        <begin position="31"/>
        <end position="323"/>
    </location>
</feature>
<evidence type="ECO:0000256" key="1">
    <source>
        <dbReference type="SAM" id="SignalP"/>
    </source>
</evidence>
<dbReference type="Proteomes" id="UP000064967">
    <property type="component" value="Chromosome"/>
</dbReference>
<sequence length="323" mass="35578">MWKEDFLPRARKSITMVTRALFLAGSLLLAACGGHVSNGPRNATTALNVLVSDGGAMTERAMTVARTTLDRMPVGAGAKDYLYEERIRPAEPSVFLFDPNLYAGALDATSGNLLAAYADAGYPFAEVDDPQVRPRDDWRHVDVFFTVRPGPRLRFGSLRIKGADAMGASLPSLPAGTWYSRVEERRVGNEIYAFFRENGYPMAELSRMVQRRADLADVFIAVNLGDPIDISTVEVVDENGDPLPDDLAPLGVKPGMRYRESTYQAARAHLQRAHPSSDVTFQPEFIGRLELSPPRANGRTLDVLSRPLPFSARLVFVVAKPKR</sequence>
<dbReference type="Gene3D" id="3.10.20.310">
    <property type="entry name" value="membrane protein fhac"/>
    <property type="match status" value="1"/>
</dbReference>
<reference evidence="2 3" key="1">
    <citation type="submission" date="2015-08" db="EMBL/GenBank/DDBJ databases">
        <authorList>
            <person name="Babu N.S."/>
            <person name="Beckwith C.J."/>
            <person name="Beseler K.G."/>
            <person name="Brison A."/>
            <person name="Carone J.V."/>
            <person name="Caskin T.P."/>
            <person name="Diamond M."/>
            <person name="Durham M.E."/>
            <person name="Foxe J.M."/>
            <person name="Go M."/>
            <person name="Henderson B.A."/>
            <person name="Jones I.B."/>
            <person name="McGettigan J.A."/>
            <person name="Micheletti S.J."/>
            <person name="Nasrallah M.E."/>
            <person name="Ortiz D."/>
            <person name="Piller C.R."/>
            <person name="Privatt S.R."/>
            <person name="Schneider S.L."/>
            <person name="Sharp S."/>
            <person name="Smith T.C."/>
            <person name="Stanton J.D."/>
            <person name="Ullery H.E."/>
            <person name="Wilson R.J."/>
            <person name="Serrano M.G."/>
            <person name="Buck G."/>
            <person name="Lee V."/>
            <person name="Wang Y."/>
            <person name="Carvalho R."/>
            <person name="Voegtly L."/>
            <person name="Shi R."/>
            <person name="Duckworth R."/>
            <person name="Johnson A."/>
            <person name="Loviza R."/>
            <person name="Walstead R."/>
            <person name="Shah Z."/>
            <person name="Kiflezghi M."/>
            <person name="Wade K."/>
            <person name="Ball S.L."/>
            <person name="Bradley K.W."/>
            <person name="Asai D.J."/>
            <person name="Bowman C.A."/>
            <person name="Russell D.A."/>
            <person name="Pope W.H."/>
            <person name="Jacobs-Sera D."/>
            <person name="Hendrix R.W."/>
            <person name="Hatfull G.F."/>
        </authorList>
    </citation>
    <scope>NUCLEOTIDE SEQUENCE [LARGE SCALE GENOMIC DNA]</scope>
    <source>
        <strain evidence="2 3">DSM 27648</strain>
    </source>
</reference>
<feature type="signal peptide" evidence="1">
    <location>
        <begin position="1"/>
        <end position="30"/>
    </location>
</feature>
<organism evidence="2 3">
    <name type="scientific">Labilithrix luteola</name>
    <dbReference type="NCBI Taxonomy" id="1391654"/>
    <lineage>
        <taxon>Bacteria</taxon>
        <taxon>Pseudomonadati</taxon>
        <taxon>Myxococcota</taxon>
        <taxon>Polyangia</taxon>
        <taxon>Polyangiales</taxon>
        <taxon>Labilitrichaceae</taxon>
        <taxon>Labilithrix</taxon>
    </lineage>
</organism>
<gene>
    <name evidence="2" type="ORF">AKJ09_04448</name>
</gene>
<name>A0A0K1PXD1_9BACT</name>
<dbReference type="KEGG" id="llu:AKJ09_04448"/>
<evidence type="ECO:0000313" key="3">
    <source>
        <dbReference type="Proteomes" id="UP000064967"/>
    </source>
</evidence>
<accession>A0A0K1PXD1</accession>
<keyword evidence="1" id="KW-0732">Signal</keyword>
<protein>
    <submittedName>
        <fullName evidence="2">Uncharacterized protein</fullName>
    </submittedName>
</protein>
<proteinExistence type="predicted"/>